<name>A0ABD5NRR4_9EURY</name>
<reference evidence="1 2" key="1">
    <citation type="journal article" date="2019" name="Int. J. Syst. Evol. Microbiol.">
        <title>The Global Catalogue of Microorganisms (GCM) 10K type strain sequencing project: providing services to taxonomists for standard genome sequencing and annotation.</title>
        <authorList>
            <consortium name="The Broad Institute Genomics Platform"/>
            <consortium name="The Broad Institute Genome Sequencing Center for Infectious Disease"/>
            <person name="Wu L."/>
            <person name="Ma J."/>
        </authorList>
    </citation>
    <scope>NUCLEOTIDE SEQUENCE [LARGE SCALE GENOMIC DNA]</scope>
    <source>
        <strain evidence="1 2">IBRC-M 10256</strain>
    </source>
</reference>
<dbReference type="InterPro" id="IPR015943">
    <property type="entry name" value="WD40/YVTN_repeat-like_dom_sf"/>
</dbReference>
<dbReference type="RefSeq" id="WP_256533359.1">
    <property type="nucleotide sequence ID" value="NZ_CP101824.1"/>
</dbReference>
<dbReference type="InterPro" id="IPR006521">
    <property type="entry name" value="Tail_protein_I"/>
</dbReference>
<organism evidence="1 2">
    <name type="scientific">Halovivax cerinus</name>
    <dbReference type="NCBI Taxonomy" id="1487865"/>
    <lineage>
        <taxon>Archaea</taxon>
        <taxon>Methanobacteriati</taxon>
        <taxon>Methanobacteriota</taxon>
        <taxon>Stenosarchaea group</taxon>
        <taxon>Halobacteria</taxon>
        <taxon>Halobacteriales</taxon>
        <taxon>Natrialbaceae</taxon>
        <taxon>Halovivax</taxon>
    </lineage>
</organism>
<sequence length="700" mass="77165">MEFSYSTATSEADWREWVRRNVAIVDGGLSLERTTSIRESDLGVSVVDHAVDPTGVLYTVSESGALYRYDPATDLHQRLLDESESSLERPCAACASDDRVYIADASDGSIVTMSPRLGRELGQLPCEATDPRTLEFVDGVLYVLDGDDRLVTVGDEEPPTVDWWFQSPIDLAVRAGRIYVLDETSEGVTIRAFRGDEERRDGPYPLSAEHFTTPVGSFTPTAVAVPSETLVVAGTFDDGSGHGLFEWDGSSFSLRHGLDHQCVDLVGRPTDDRARRVFYALCGDDRTSYALREVSEYARHPKRDRHVGVAIHRFDAGRDAVEWHRLVLDIARSTASTQVRLRYAAMDDPSIGSFETGEIGTGGLERGAIDALRESGVESLWDLATADPAALAARTDRYDTTTIRTWCEAAGETLADHADDHWTLVEAVDPTDTLLRDATGRYLYVAVELVGTPTAAPRIDGVTAYCPRRTYLRYLPEVYQADDRSTAFLERFLSVFETSFVDIETEIEDVSRYVDPAGVPSESLEWLETWLAADEYRSWPESARREFLARAPELYRKRGTKAGLRAILELYLSHATAGSDGESDTADVDRRLFFLEPGDLDPIETEAARAEFASLLPGRRSFALCCGPFASDGEREAVEHIVETETPAHVTPQVMPIEDEFTLGVDTFLGVNSVLRPRAFAMGDAVLGEDTVLGPGPTAE</sequence>
<dbReference type="Proteomes" id="UP001595846">
    <property type="component" value="Unassembled WGS sequence"/>
</dbReference>
<dbReference type="SUPFAM" id="SSF101898">
    <property type="entry name" value="NHL repeat"/>
    <property type="match status" value="1"/>
</dbReference>
<protein>
    <submittedName>
        <fullName evidence="1">Phage tail protein</fullName>
    </submittedName>
</protein>
<evidence type="ECO:0000313" key="1">
    <source>
        <dbReference type="EMBL" id="MFC3959393.1"/>
    </source>
</evidence>
<accession>A0ABD5NRR4</accession>
<comment type="caution">
    <text evidence="1">The sequence shown here is derived from an EMBL/GenBank/DDBJ whole genome shotgun (WGS) entry which is preliminary data.</text>
</comment>
<dbReference type="EMBL" id="JBHSAQ010000012">
    <property type="protein sequence ID" value="MFC3959393.1"/>
    <property type="molecule type" value="Genomic_DNA"/>
</dbReference>
<proteinExistence type="predicted"/>
<keyword evidence="2" id="KW-1185">Reference proteome</keyword>
<gene>
    <name evidence="1" type="ORF">ACFOUR_13595</name>
</gene>
<evidence type="ECO:0000313" key="2">
    <source>
        <dbReference type="Proteomes" id="UP001595846"/>
    </source>
</evidence>
<dbReference type="GeneID" id="73902476"/>
<dbReference type="Gene3D" id="2.130.10.10">
    <property type="entry name" value="YVTN repeat-like/Quinoprotein amine dehydrogenase"/>
    <property type="match status" value="1"/>
</dbReference>
<dbReference type="InterPro" id="IPR011748">
    <property type="entry name" value="Unchr_phage_tail-like"/>
</dbReference>
<dbReference type="Pfam" id="PF09684">
    <property type="entry name" value="Tail_P2_I"/>
    <property type="match status" value="1"/>
</dbReference>
<dbReference type="AlphaFoldDB" id="A0ABD5NRR4"/>
<dbReference type="NCBIfam" id="TIGR02242">
    <property type="entry name" value="tail_TIGR02242"/>
    <property type="match status" value="1"/>
</dbReference>